<accession>A0A8J8Q7S9</accession>
<name>A0A8J8Q7S9_9EURY</name>
<dbReference type="InterPro" id="IPR001848">
    <property type="entry name" value="Ribosomal_uS10"/>
</dbReference>
<dbReference type="SUPFAM" id="SSF54999">
    <property type="entry name" value="Ribosomal protein S10"/>
    <property type="match status" value="1"/>
</dbReference>
<feature type="domain" description="Small ribosomal subunit protein uS10" evidence="5">
    <location>
        <begin position="6"/>
        <end position="100"/>
    </location>
</feature>
<evidence type="ECO:0000256" key="2">
    <source>
        <dbReference type="ARBA" id="ARBA00022980"/>
    </source>
</evidence>
<evidence type="ECO:0000256" key="1">
    <source>
        <dbReference type="ARBA" id="ARBA00007102"/>
    </source>
</evidence>
<dbReference type="RefSeq" id="WP_148856030.1">
    <property type="nucleotide sequence ID" value="NZ_PHNJ01000001.1"/>
</dbReference>
<evidence type="ECO:0000259" key="5">
    <source>
        <dbReference type="SMART" id="SM01403"/>
    </source>
</evidence>
<dbReference type="Pfam" id="PF00338">
    <property type="entry name" value="Ribosomal_S10"/>
    <property type="match status" value="1"/>
</dbReference>
<dbReference type="GO" id="GO:1990904">
    <property type="term" value="C:ribonucleoprotein complex"/>
    <property type="evidence" value="ECO:0007669"/>
    <property type="project" value="UniProtKB-KW"/>
</dbReference>
<comment type="similarity">
    <text evidence="1 4">Belongs to the universal ribosomal protein uS10 family.</text>
</comment>
<dbReference type="GO" id="GO:0005840">
    <property type="term" value="C:ribosome"/>
    <property type="evidence" value="ECO:0007669"/>
    <property type="project" value="UniProtKB-KW"/>
</dbReference>
<dbReference type="InterPro" id="IPR027486">
    <property type="entry name" value="Ribosomal_uS10_dom"/>
</dbReference>
<evidence type="ECO:0000313" key="6">
    <source>
        <dbReference type="EMBL" id="TYL40248.1"/>
    </source>
</evidence>
<dbReference type="OrthoDB" id="333791at2157"/>
<dbReference type="GO" id="GO:0006412">
    <property type="term" value="P:translation"/>
    <property type="evidence" value="ECO:0007669"/>
    <property type="project" value="UniProtKB-UniRule"/>
</dbReference>
<proteinExistence type="inferred from homology"/>
<sequence length="112" mass="12579">MTFVTRLTLQSGDRAALDGIVDDIKSSAERKGAALKGPHSRPPEKLTVPQHARLHGDDERRFSSWEYTVFTRELEIHGHDNLARNIASQNFPDSVHIEAEVEQIHGAGRNRN</sequence>
<keyword evidence="3 4" id="KW-0687">Ribonucleoprotein</keyword>
<dbReference type="AlphaFoldDB" id="A0A8J8Q7S9"/>
<evidence type="ECO:0000256" key="4">
    <source>
        <dbReference type="HAMAP-Rule" id="MF_00508"/>
    </source>
</evidence>
<gene>
    <name evidence="4" type="primary">rps10</name>
    <name evidence="6" type="ORF">CV102_01310</name>
</gene>
<dbReference type="InterPro" id="IPR036838">
    <property type="entry name" value="Ribosomal_uS10_dom_sf"/>
</dbReference>
<keyword evidence="7" id="KW-1185">Reference proteome</keyword>
<protein>
    <recommendedName>
        <fullName evidence="4">Small ribosomal subunit protein uS10</fullName>
    </recommendedName>
</protein>
<organism evidence="6 7">
    <name type="scientific">Natronococcus pandeyae</name>
    <dbReference type="NCBI Taxonomy" id="2055836"/>
    <lineage>
        <taxon>Archaea</taxon>
        <taxon>Methanobacteriati</taxon>
        <taxon>Methanobacteriota</taxon>
        <taxon>Stenosarchaea group</taxon>
        <taxon>Halobacteria</taxon>
        <taxon>Halobacteriales</taxon>
        <taxon>Natrialbaceae</taxon>
        <taxon>Natronococcus</taxon>
    </lineage>
</organism>
<dbReference type="HAMAP" id="MF_00508">
    <property type="entry name" value="Ribosomal_uS10"/>
    <property type="match status" value="1"/>
</dbReference>
<comment type="subunit">
    <text evidence="4">Part of the 30S ribosomal subunit.</text>
</comment>
<dbReference type="SMART" id="SM01403">
    <property type="entry name" value="Ribosomal_S10"/>
    <property type="match status" value="1"/>
</dbReference>
<evidence type="ECO:0000256" key="3">
    <source>
        <dbReference type="ARBA" id="ARBA00023274"/>
    </source>
</evidence>
<dbReference type="GO" id="GO:0000049">
    <property type="term" value="F:tRNA binding"/>
    <property type="evidence" value="ECO:0007669"/>
    <property type="project" value="UniProtKB-UniRule"/>
</dbReference>
<dbReference type="EMBL" id="PHNJ01000001">
    <property type="protein sequence ID" value="TYL40248.1"/>
    <property type="molecule type" value="Genomic_DNA"/>
</dbReference>
<reference evidence="6" key="1">
    <citation type="submission" date="2017-11" db="EMBL/GenBank/DDBJ databases">
        <authorList>
            <person name="Kajale S.C."/>
            <person name="Sharma A."/>
        </authorList>
    </citation>
    <scope>NUCLEOTIDE SEQUENCE</scope>
    <source>
        <strain evidence="6">LS1_42</strain>
    </source>
</reference>
<dbReference type="GO" id="GO:0003735">
    <property type="term" value="F:structural constituent of ribosome"/>
    <property type="evidence" value="ECO:0007669"/>
    <property type="project" value="InterPro"/>
</dbReference>
<dbReference type="Gene3D" id="3.30.70.600">
    <property type="entry name" value="Ribosomal protein S10 domain"/>
    <property type="match status" value="1"/>
</dbReference>
<comment type="function">
    <text evidence="4">Involved in the binding of tRNA to the ribosomes.</text>
</comment>
<keyword evidence="2 4" id="KW-0689">Ribosomal protein</keyword>
<dbReference type="Proteomes" id="UP000766904">
    <property type="component" value="Unassembled WGS sequence"/>
</dbReference>
<comment type="caution">
    <text evidence="6">The sequence shown here is derived from an EMBL/GenBank/DDBJ whole genome shotgun (WGS) entry which is preliminary data.</text>
</comment>
<evidence type="ECO:0000313" key="7">
    <source>
        <dbReference type="Proteomes" id="UP000766904"/>
    </source>
</evidence>